<feature type="region of interest" description="Disordered" evidence="1">
    <location>
        <begin position="717"/>
        <end position="746"/>
    </location>
</feature>
<name>A0A8J2N5T8_9PLEO</name>
<proteinExistence type="predicted"/>
<evidence type="ECO:0000256" key="2">
    <source>
        <dbReference type="SAM" id="Phobius"/>
    </source>
</evidence>
<organism evidence="3 4">
    <name type="scientific">Alternaria atra</name>
    <dbReference type="NCBI Taxonomy" id="119953"/>
    <lineage>
        <taxon>Eukaryota</taxon>
        <taxon>Fungi</taxon>
        <taxon>Dikarya</taxon>
        <taxon>Ascomycota</taxon>
        <taxon>Pezizomycotina</taxon>
        <taxon>Dothideomycetes</taxon>
        <taxon>Pleosporomycetidae</taxon>
        <taxon>Pleosporales</taxon>
        <taxon>Pleosporineae</taxon>
        <taxon>Pleosporaceae</taxon>
        <taxon>Alternaria</taxon>
        <taxon>Alternaria sect. Ulocladioides</taxon>
    </lineage>
</organism>
<sequence>MAPWWDCDSVYCGFWSNQSNHPVYRGTLTLPSQWALILVGFFTLFITIIGGYLWGTIAFVIHQVNSSSKPQLGSHHQLQLILRNTESDASFISHLSRIAWAHRHGGSKIYCKSVVLFLFASLYALVFALGGGFSSRLIVARDPSVLTIDRHCGWLQEPTYLNPPEPTLDTIYSIPGAQLYEYINVVTVMLRNAFRRSASHSRSCYGHLGENSTACNNFVQPTLPYTINRDVTCPFNKKACNGTAISLDTGRLRSDIHLGVNTRPEDALSVRKVLTCVPLAGEKYATGWQQIIPETAFATGLPFDTKVKSYAFGPRPIVFGQNVGVVGLNYTSGMDEIRWVRGVQPYSLQISNAILDLPPNSVWNQFTPIDDMLNTTADTTIIGLTDRNTFGALVSDPWFRADNCTVFPGSLAPMYCKAPNPLSFLGCQEQYQFCKAGSADSSATPDPATKGSHSCTPLTGLYKLFPDLLFAKGPQWNGTTLTDLNPTQEALYYFLAKIISSSQLHWQLGFIGHENLIAQDALWDSGFGFEMSAGLPSNQWETEVMNWMNVSLSSTQRGAVAYSRPGQYDVSSTNSSLQYIEQPQDPELRNLCGRIKIRSGRHTSFSVIGMAATISFGLMCILCSYAIRPLFTWIQRRTGHGIYKTQEWTDSSTFQLQRMAAEGKGIGPWKGKEGDVPTLVEPEFRFSLADRRQYGNVESNSDFVGNTGYGVQYQPLNKRLSPQEEEADSQDFVELRNLGGRTAYSS</sequence>
<dbReference type="Proteomes" id="UP000676310">
    <property type="component" value="Unassembled WGS sequence"/>
</dbReference>
<protein>
    <submittedName>
        <fullName evidence="3">Uncharacterized protein</fullName>
    </submittedName>
</protein>
<keyword evidence="2" id="KW-1133">Transmembrane helix</keyword>
<accession>A0A8J2N5T8</accession>
<keyword evidence="4" id="KW-1185">Reference proteome</keyword>
<evidence type="ECO:0000313" key="3">
    <source>
        <dbReference type="EMBL" id="CAG5190262.1"/>
    </source>
</evidence>
<comment type="caution">
    <text evidence="3">The sequence shown here is derived from an EMBL/GenBank/DDBJ whole genome shotgun (WGS) entry which is preliminary data.</text>
</comment>
<gene>
    <name evidence="3" type="ORF">ALTATR162_LOCUS12168</name>
</gene>
<feature type="transmembrane region" description="Helical" evidence="2">
    <location>
        <begin position="605"/>
        <end position="627"/>
    </location>
</feature>
<dbReference type="OrthoDB" id="3540210at2759"/>
<dbReference type="RefSeq" id="XP_043175749.1">
    <property type="nucleotide sequence ID" value="XM_043319814.1"/>
</dbReference>
<reference evidence="3" key="1">
    <citation type="submission" date="2021-05" db="EMBL/GenBank/DDBJ databases">
        <authorList>
            <person name="Stam R."/>
        </authorList>
    </citation>
    <scope>NUCLEOTIDE SEQUENCE</scope>
    <source>
        <strain evidence="3">CS162</strain>
    </source>
</reference>
<evidence type="ECO:0000313" key="4">
    <source>
        <dbReference type="Proteomes" id="UP000676310"/>
    </source>
</evidence>
<evidence type="ECO:0000256" key="1">
    <source>
        <dbReference type="SAM" id="MobiDB-lite"/>
    </source>
</evidence>
<dbReference type="AlphaFoldDB" id="A0A8J2N5T8"/>
<dbReference type="GeneID" id="67012521"/>
<keyword evidence="2" id="KW-0812">Transmembrane</keyword>
<feature type="transmembrane region" description="Helical" evidence="2">
    <location>
        <begin position="113"/>
        <end position="133"/>
    </location>
</feature>
<dbReference type="EMBL" id="CAJRGZ010000042">
    <property type="protein sequence ID" value="CAG5190262.1"/>
    <property type="molecule type" value="Genomic_DNA"/>
</dbReference>
<feature type="transmembrane region" description="Helical" evidence="2">
    <location>
        <begin position="34"/>
        <end position="61"/>
    </location>
</feature>
<keyword evidence="2" id="KW-0472">Membrane</keyword>